<dbReference type="EMBL" id="JPMX01000008">
    <property type="protein sequence ID" value="KGH48319.1"/>
    <property type="molecule type" value="Genomic_DNA"/>
</dbReference>
<dbReference type="Gene3D" id="3.30.565.10">
    <property type="entry name" value="Histidine kinase-like ATPase, C-terminal domain"/>
    <property type="match status" value="1"/>
</dbReference>
<dbReference type="Pfam" id="PF07730">
    <property type="entry name" value="HisKA_3"/>
    <property type="match status" value="1"/>
</dbReference>
<dbReference type="PROSITE" id="PS51257">
    <property type="entry name" value="PROKAR_LIPOPROTEIN"/>
    <property type="match status" value="1"/>
</dbReference>
<dbReference type="STRING" id="1522368.IN07_02790"/>
<dbReference type="PANTHER" id="PTHR24421:SF10">
    <property type="entry name" value="NITRATE_NITRITE SENSOR PROTEIN NARQ"/>
    <property type="match status" value="1"/>
</dbReference>
<evidence type="ECO:0000256" key="4">
    <source>
        <dbReference type="ARBA" id="ARBA00022679"/>
    </source>
</evidence>
<reference evidence="11 12" key="1">
    <citation type="submission" date="2014-07" db="EMBL/GenBank/DDBJ databases">
        <title>Biosystematic studies on Modestobacter strains isolated from extreme hyper-arid desert soil and from historic building.</title>
        <authorList>
            <person name="Bukarasam K."/>
            <person name="Bull A."/>
            <person name="Girard G."/>
            <person name="van Wezel G."/>
            <person name="Goodfellow M."/>
        </authorList>
    </citation>
    <scope>NUCLEOTIDE SEQUENCE [LARGE SCALE GENOMIC DNA]</scope>
    <source>
        <strain evidence="11 12">KNN45-2b</strain>
    </source>
</reference>
<dbReference type="InterPro" id="IPR050482">
    <property type="entry name" value="Sensor_HK_TwoCompSys"/>
</dbReference>
<evidence type="ECO:0000256" key="2">
    <source>
        <dbReference type="ARBA" id="ARBA00012438"/>
    </source>
</evidence>
<name>A0A098YCY1_9ACTN</name>
<keyword evidence="4" id="KW-0808">Transferase</keyword>
<keyword evidence="7" id="KW-0067">ATP-binding</keyword>
<evidence type="ECO:0000256" key="1">
    <source>
        <dbReference type="ARBA" id="ARBA00000085"/>
    </source>
</evidence>
<sequence length="391" mass="40505">MHSVLRPVTSRTTWTRVLHLAVGLWVAAACAMVWPGLEDTSPATLAGLALAPLPLLALLAAVPVVRRSEGVQARALVLPGDDDVTVEPSRSWSDRARLLGWLVVRVELGVLAGQLAAVAVAAAWSLLGLPSARWPAASVPGWVGLPLALLLVIALVYALAALGALLAAAARHLLHPSAAERLAAQRARTERLLERTRLAAELHDSIGHALTVTLLQAGAAREVAGRDPAFVDGALRAIEDCARQAADDLERVLGLLRDTTRPPVAAPTLADLDRLVRSAEAAGAQVDLHVTGRVADLPGQLSEEGYRIVQEALTNALRHAGPVPVRLQVEVGGGGLVVDVRNPVPAALPATAGTGSGVPGLQHRVAALGGTAEAGRVDGGWRVAVRLPVPG</sequence>
<feature type="transmembrane region" description="Helical" evidence="9">
    <location>
        <begin position="147"/>
        <end position="168"/>
    </location>
</feature>
<proteinExistence type="predicted"/>
<keyword evidence="12" id="KW-1185">Reference proteome</keyword>
<feature type="transmembrane region" description="Helical" evidence="9">
    <location>
        <begin position="20"/>
        <end position="37"/>
    </location>
</feature>
<keyword evidence="3" id="KW-0597">Phosphoprotein</keyword>
<dbReference type="Gene3D" id="1.20.5.1930">
    <property type="match status" value="1"/>
</dbReference>
<gene>
    <name evidence="11" type="ORF">IN07_02790</name>
</gene>
<evidence type="ECO:0000256" key="8">
    <source>
        <dbReference type="ARBA" id="ARBA00023012"/>
    </source>
</evidence>
<feature type="transmembrane region" description="Helical" evidence="9">
    <location>
        <begin position="98"/>
        <end position="127"/>
    </location>
</feature>
<evidence type="ECO:0000256" key="6">
    <source>
        <dbReference type="ARBA" id="ARBA00022777"/>
    </source>
</evidence>
<accession>A0A098YCY1</accession>
<keyword evidence="9" id="KW-1133">Transmembrane helix</keyword>
<keyword evidence="8" id="KW-0902">Two-component regulatory system</keyword>
<dbReference type="AlphaFoldDB" id="A0A098YCY1"/>
<dbReference type="RefSeq" id="WP_036333334.1">
    <property type="nucleotide sequence ID" value="NZ_JPMX01000008.1"/>
</dbReference>
<comment type="caution">
    <text evidence="11">The sequence shown here is derived from an EMBL/GenBank/DDBJ whole genome shotgun (WGS) entry which is preliminary data.</text>
</comment>
<dbReference type="GO" id="GO:0000155">
    <property type="term" value="F:phosphorelay sensor kinase activity"/>
    <property type="evidence" value="ECO:0007669"/>
    <property type="project" value="InterPro"/>
</dbReference>
<evidence type="ECO:0000256" key="7">
    <source>
        <dbReference type="ARBA" id="ARBA00022840"/>
    </source>
</evidence>
<feature type="transmembrane region" description="Helical" evidence="9">
    <location>
        <begin position="43"/>
        <end position="65"/>
    </location>
</feature>
<evidence type="ECO:0000259" key="10">
    <source>
        <dbReference type="Pfam" id="PF07730"/>
    </source>
</evidence>
<dbReference type="CDD" id="cd16917">
    <property type="entry name" value="HATPase_UhpB-NarQ-NarX-like"/>
    <property type="match status" value="1"/>
</dbReference>
<dbReference type="SUPFAM" id="SSF55874">
    <property type="entry name" value="ATPase domain of HSP90 chaperone/DNA topoisomerase II/histidine kinase"/>
    <property type="match status" value="1"/>
</dbReference>
<dbReference type="InterPro" id="IPR036890">
    <property type="entry name" value="HATPase_C_sf"/>
</dbReference>
<evidence type="ECO:0000256" key="3">
    <source>
        <dbReference type="ARBA" id="ARBA00022553"/>
    </source>
</evidence>
<dbReference type="InterPro" id="IPR011712">
    <property type="entry name" value="Sig_transdc_His_kin_sub3_dim/P"/>
</dbReference>
<dbReference type="PANTHER" id="PTHR24421">
    <property type="entry name" value="NITRATE/NITRITE SENSOR PROTEIN NARX-RELATED"/>
    <property type="match status" value="1"/>
</dbReference>
<keyword evidence="9" id="KW-0812">Transmembrane</keyword>
<keyword evidence="9" id="KW-0472">Membrane</keyword>
<keyword evidence="5" id="KW-0547">Nucleotide-binding</keyword>
<organism evidence="11 12">
    <name type="scientific">Modestobacter caceresii</name>
    <dbReference type="NCBI Taxonomy" id="1522368"/>
    <lineage>
        <taxon>Bacteria</taxon>
        <taxon>Bacillati</taxon>
        <taxon>Actinomycetota</taxon>
        <taxon>Actinomycetes</taxon>
        <taxon>Geodermatophilales</taxon>
        <taxon>Geodermatophilaceae</taxon>
        <taxon>Modestobacter</taxon>
    </lineage>
</organism>
<dbReference type="EC" id="2.7.13.3" evidence="2"/>
<feature type="domain" description="Signal transduction histidine kinase subgroup 3 dimerisation and phosphoacceptor" evidence="10">
    <location>
        <begin position="194"/>
        <end position="259"/>
    </location>
</feature>
<evidence type="ECO:0000256" key="9">
    <source>
        <dbReference type="SAM" id="Phobius"/>
    </source>
</evidence>
<dbReference type="GO" id="GO:0005524">
    <property type="term" value="F:ATP binding"/>
    <property type="evidence" value="ECO:0007669"/>
    <property type="project" value="UniProtKB-KW"/>
</dbReference>
<dbReference type="OrthoDB" id="227596at2"/>
<dbReference type="GO" id="GO:0046983">
    <property type="term" value="F:protein dimerization activity"/>
    <property type="evidence" value="ECO:0007669"/>
    <property type="project" value="InterPro"/>
</dbReference>
<keyword evidence="6" id="KW-0418">Kinase</keyword>
<dbReference type="Proteomes" id="UP000029713">
    <property type="component" value="Unassembled WGS sequence"/>
</dbReference>
<dbReference type="GO" id="GO:0016020">
    <property type="term" value="C:membrane"/>
    <property type="evidence" value="ECO:0007669"/>
    <property type="project" value="InterPro"/>
</dbReference>
<evidence type="ECO:0000313" key="11">
    <source>
        <dbReference type="EMBL" id="KGH48319.1"/>
    </source>
</evidence>
<evidence type="ECO:0000313" key="12">
    <source>
        <dbReference type="Proteomes" id="UP000029713"/>
    </source>
</evidence>
<protein>
    <recommendedName>
        <fullName evidence="2">histidine kinase</fullName>
        <ecNumber evidence="2">2.7.13.3</ecNumber>
    </recommendedName>
</protein>
<comment type="catalytic activity">
    <reaction evidence="1">
        <text>ATP + protein L-histidine = ADP + protein N-phospho-L-histidine.</text>
        <dbReference type="EC" id="2.7.13.3"/>
    </reaction>
</comment>
<evidence type="ECO:0000256" key="5">
    <source>
        <dbReference type="ARBA" id="ARBA00022741"/>
    </source>
</evidence>